<dbReference type="Pfam" id="PF01047">
    <property type="entry name" value="MarR"/>
    <property type="match status" value="1"/>
</dbReference>
<evidence type="ECO:0000313" key="5">
    <source>
        <dbReference type="EMBL" id="MFL9922891.1"/>
    </source>
</evidence>
<organism evidence="5 6">
    <name type="scientific">Herbaspirillum lusitanum</name>
    <dbReference type="NCBI Taxonomy" id="213312"/>
    <lineage>
        <taxon>Bacteria</taxon>
        <taxon>Pseudomonadati</taxon>
        <taxon>Pseudomonadota</taxon>
        <taxon>Betaproteobacteria</taxon>
        <taxon>Burkholderiales</taxon>
        <taxon>Oxalobacteraceae</taxon>
        <taxon>Herbaspirillum</taxon>
    </lineage>
</organism>
<dbReference type="SUPFAM" id="SSF46785">
    <property type="entry name" value="Winged helix' DNA-binding domain"/>
    <property type="match status" value="1"/>
</dbReference>
<dbReference type="RefSeq" id="WP_408153995.1">
    <property type="nucleotide sequence ID" value="NZ_JAQQFM010000001.1"/>
</dbReference>
<sequence length="159" mass="17927">MSNTFTSDSGSIEAGEALRDFYMTSQRALNRMLAVQGTSFARTKMMMFINLRGKVRSADMVDGFGFSPRTITEAVDALEKDGLVMREADASDRRVKHISLTAAGLAVLEQSEPVRERFRTELFEVLNDVEKEQLTQLVGRLNERLRELEQIFAEDGKQS</sequence>
<dbReference type="InterPro" id="IPR036390">
    <property type="entry name" value="WH_DNA-bd_sf"/>
</dbReference>
<evidence type="ECO:0000259" key="4">
    <source>
        <dbReference type="PROSITE" id="PS50995"/>
    </source>
</evidence>
<dbReference type="Proteomes" id="UP001629246">
    <property type="component" value="Unassembled WGS sequence"/>
</dbReference>
<evidence type="ECO:0000256" key="1">
    <source>
        <dbReference type="ARBA" id="ARBA00023015"/>
    </source>
</evidence>
<dbReference type="PANTHER" id="PTHR42756">
    <property type="entry name" value="TRANSCRIPTIONAL REGULATOR, MARR"/>
    <property type="match status" value="1"/>
</dbReference>
<accession>A0ABW9A361</accession>
<dbReference type="InterPro" id="IPR000835">
    <property type="entry name" value="HTH_MarR-typ"/>
</dbReference>
<dbReference type="PROSITE" id="PS01117">
    <property type="entry name" value="HTH_MARR_1"/>
    <property type="match status" value="1"/>
</dbReference>
<keyword evidence="2" id="KW-0238">DNA-binding</keyword>
<keyword evidence="1" id="KW-0805">Transcription regulation</keyword>
<dbReference type="InterPro" id="IPR036388">
    <property type="entry name" value="WH-like_DNA-bd_sf"/>
</dbReference>
<evidence type="ECO:0000313" key="6">
    <source>
        <dbReference type="Proteomes" id="UP001629246"/>
    </source>
</evidence>
<protein>
    <submittedName>
        <fullName evidence="5">MarR family transcriptional regulator</fullName>
    </submittedName>
</protein>
<dbReference type="EMBL" id="JAQQFM010000001">
    <property type="protein sequence ID" value="MFL9922891.1"/>
    <property type="molecule type" value="Genomic_DNA"/>
</dbReference>
<evidence type="ECO:0000256" key="3">
    <source>
        <dbReference type="ARBA" id="ARBA00023163"/>
    </source>
</evidence>
<dbReference type="SMART" id="SM00347">
    <property type="entry name" value="HTH_MARR"/>
    <property type="match status" value="1"/>
</dbReference>
<keyword evidence="3" id="KW-0804">Transcription</keyword>
<proteinExistence type="predicted"/>
<dbReference type="InterPro" id="IPR023187">
    <property type="entry name" value="Tscrpt_reg_MarR-type_CS"/>
</dbReference>
<comment type="caution">
    <text evidence="5">The sequence shown here is derived from an EMBL/GenBank/DDBJ whole genome shotgun (WGS) entry which is preliminary data.</text>
</comment>
<name>A0ABW9A361_9BURK</name>
<dbReference type="Gene3D" id="1.10.10.10">
    <property type="entry name" value="Winged helix-like DNA-binding domain superfamily/Winged helix DNA-binding domain"/>
    <property type="match status" value="1"/>
</dbReference>
<feature type="domain" description="HTH marR-type" evidence="4">
    <location>
        <begin position="14"/>
        <end position="143"/>
    </location>
</feature>
<gene>
    <name evidence="5" type="ORF">PQR62_01345</name>
</gene>
<reference evidence="5 6" key="1">
    <citation type="journal article" date="2024" name="Chem. Sci.">
        <title>Discovery of megapolipeptins by genome mining of a Burkholderiales bacteria collection.</title>
        <authorList>
            <person name="Paulo B.S."/>
            <person name="Recchia M.J.J."/>
            <person name="Lee S."/>
            <person name="Fergusson C.H."/>
            <person name="Romanowski S.B."/>
            <person name="Hernandez A."/>
            <person name="Krull N."/>
            <person name="Liu D.Y."/>
            <person name="Cavanagh H."/>
            <person name="Bos A."/>
            <person name="Gray C.A."/>
            <person name="Murphy B.T."/>
            <person name="Linington R.G."/>
            <person name="Eustaquio A.S."/>
        </authorList>
    </citation>
    <scope>NUCLEOTIDE SEQUENCE [LARGE SCALE GENOMIC DNA]</scope>
    <source>
        <strain evidence="5 6">RL21-008-BIB-A</strain>
    </source>
</reference>
<dbReference type="PROSITE" id="PS50995">
    <property type="entry name" value="HTH_MARR_2"/>
    <property type="match status" value="1"/>
</dbReference>
<dbReference type="PANTHER" id="PTHR42756:SF1">
    <property type="entry name" value="TRANSCRIPTIONAL REPRESSOR OF EMRAB OPERON"/>
    <property type="match status" value="1"/>
</dbReference>
<keyword evidence="6" id="KW-1185">Reference proteome</keyword>
<evidence type="ECO:0000256" key="2">
    <source>
        <dbReference type="ARBA" id="ARBA00023125"/>
    </source>
</evidence>